<reference evidence="1 2" key="1">
    <citation type="journal article" date="2013" name="Genome Announc.">
        <title>Draft genome sequences for three mercury-methylating, sulfate-reducing bacteria.</title>
        <authorList>
            <person name="Brown S.D."/>
            <person name="Hurt R.A.Jr."/>
            <person name="Gilmour C.C."/>
            <person name="Elias D.A."/>
        </authorList>
    </citation>
    <scope>NUCLEOTIDE SEQUENCE [LARGE SCALE GENOMIC DNA]</scope>
    <source>
        <strain evidence="1 2">DSM 16529</strain>
    </source>
</reference>
<dbReference type="STRING" id="1121439.dsat_2162"/>
<sequence length="77" mass="8291">MPLYLARDKDGGLRLHPGLPRRNAELGLWETGDEATLLPASSFPGLTWESRPLPVGLVPHVRTVPAPPLSSASVFHA</sequence>
<name>S7TFD9_9BACT</name>
<dbReference type="OrthoDB" id="5397617at2"/>
<dbReference type="Proteomes" id="UP000014975">
    <property type="component" value="Unassembled WGS sequence"/>
</dbReference>
<evidence type="ECO:0000313" key="2">
    <source>
        <dbReference type="Proteomes" id="UP000014975"/>
    </source>
</evidence>
<accession>S7TFD9</accession>
<dbReference type="AlphaFoldDB" id="S7TFD9"/>
<comment type="caution">
    <text evidence="1">The sequence shown here is derived from an EMBL/GenBank/DDBJ whole genome shotgun (WGS) entry which is preliminary data.</text>
</comment>
<organism evidence="1 2">
    <name type="scientific">Alkalidesulfovibrio alkalitolerans DSM 16529</name>
    <dbReference type="NCBI Taxonomy" id="1121439"/>
    <lineage>
        <taxon>Bacteria</taxon>
        <taxon>Pseudomonadati</taxon>
        <taxon>Thermodesulfobacteriota</taxon>
        <taxon>Desulfovibrionia</taxon>
        <taxon>Desulfovibrionales</taxon>
        <taxon>Desulfovibrionaceae</taxon>
        <taxon>Alkalidesulfovibrio</taxon>
    </lineage>
</organism>
<dbReference type="PATRIC" id="fig|1121439.3.peg.550"/>
<dbReference type="EMBL" id="ATHI01000004">
    <property type="protein sequence ID" value="EPR35461.1"/>
    <property type="molecule type" value="Genomic_DNA"/>
</dbReference>
<dbReference type="eggNOG" id="ENOG5032GRS">
    <property type="taxonomic scope" value="Bacteria"/>
</dbReference>
<keyword evidence="2" id="KW-1185">Reference proteome</keyword>
<dbReference type="RefSeq" id="WP_020886048.1">
    <property type="nucleotide sequence ID" value="NZ_ATHI01000004.1"/>
</dbReference>
<evidence type="ECO:0000313" key="1">
    <source>
        <dbReference type="EMBL" id="EPR35461.1"/>
    </source>
</evidence>
<protein>
    <submittedName>
        <fullName evidence="1">Uncharacterized protein</fullName>
    </submittedName>
</protein>
<proteinExistence type="predicted"/>
<gene>
    <name evidence="1" type="ORF">dsat_2162</name>
</gene>